<comment type="caution">
    <text evidence="1">The sequence shown here is derived from an EMBL/GenBank/DDBJ whole genome shotgun (WGS) entry which is preliminary data.</text>
</comment>
<organism evidence="1 2">
    <name type="scientific">Stephania yunnanensis</name>
    <dbReference type="NCBI Taxonomy" id="152371"/>
    <lineage>
        <taxon>Eukaryota</taxon>
        <taxon>Viridiplantae</taxon>
        <taxon>Streptophyta</taxon>
        <taxon>Embryophyta</taxon>
        <taxon>Tracheophyta</taxon>
        <taxon>Spermatophyta</taxon>
        <taxon>Magnoliopsida</taxon>
        <taxon>Ranunculales</taxon>
        <taxon>Menispermaceae</taxon>
        <taxon>Menispermoideae</taxon>
        <taxon>Cissampelideae</taxon>
        <taxon>Stephania</taxon>
    </lineage>
</organism>
<evidence type="ECO:0000313" key="2">
    <source>
        <dbReference type="Proteomes" id="UP001420932"/>
    </source>
</evidence>
<dbReference type="EMBL" id="JBBNAF010000013">
    <property type="protein sequence ID" value="KAK9086768.1"/>
    <property type="molecule type" value="Genomic_DNA"/>
</dbReference>
<name>A0AAP0ECQ4_9MAGN</name>
<evidence type="ECO:0000313" key="1">
    <source>
        <dbReference type="EMBL" id="KAK9086768.1"/>
    </source>
</evidence>
<gene>
    <name evidence="1" type="ORF">Syun_029162</name>
</gene>
<protein>
    <submittedName>
        <fullName evidence="1">Uncharacterized protein</fullName>
    </submittedName>
</protein>
<dbReference type="Proteomes" id="UP001420932">
    <property type="component" value="Unassembled WGS sequence"/>
</dbReference>
<reference evidence="1 2" key="1">
    <citation type="submission" date="2024-01" db="EMBL/GenBank/DDBJ databases">
        <title>Genome assemblies of Stephania.</title>
        <authorList>
            <person name="Yang L."/>
        </authorList>
    </citation>
    <scope>NUCLEOTIDE SEQUENCE [LARGE SCALE GENOMIC DNA]</scope>
    <source>
        <strain evidence="1">YNDBR</strain>
        <tissue evidence="1">Leaf</tissue>
    </source>
</reference>
<accession>A0AAP0ECQ4</accession>
<sequence>MKGLRQRQCFHQSFKDYIFTTPKINNHIIDLPFNGALGFKNLVPLSRWWFSWAK</sequence>
<dbReference type="AlphaFoldDB" id="A0AAP0ECQ4"/>
<proteinExistence type="predicted"/>
<keyword evidence="2" id="KW-1185">Reference proteome</keyword>